<evidence type="ECO:0000256" key="7">
    <source>
        <dbReference type="ARBA" id="ARBA00023136"/>
    </source>
</evidence>
<gene>
    <name evidence="9 10" type="primary">fliQ</name>
    <name evidence="10" type="ORF">ENW96_04950</name>
</gene>
<comment type="function">
    <text evidence="9">Role in flagellar biosynthesis.</text>
</comment>
<dbReference type="PANTHER" id="PTHR34040">
    <property type="entry name" value="FLAGELLAR BIOSYNTHETIC PROTEIN FLIQ"/>
    <property type="match status" value="1"/>
</dbReference>
<dbReference type="PRINTS" id="PR00952">
    <property type="entry name" value="TYPE3IMQPROT"/>
</dbReference>
<keyword evidence="10" id="KW-0282">Flagellum</keyword>
<evidence type="ECO:0000256" key="1">
    <source>
        <dbReference type="ARBA" id="ARBA00004651"/>
    </source>
</evidence>
<dbReference type="InterPro" id="IPR002191">
    <property type="entry name" value="Bac_export_3"/>
</dbReference>
<dbReference type="AlphaFoldDB" id="A0A7C3Z1F1"/>
<dbReference type="GO" id="GO:0009425">
    <property type="term" value="C:bacterial-type flagellum basal body"/>
    <property type="evidence" value="ECO:0007669"/>
    <property type="project" value="UniProtKB-SubCell"/>
</dbReference>
<protein>
    <recommendedName>
        <fullName evidence="3 9">Flagellar biosynthetic protein FliQ</fullName>
    </recommendedName>
</protein>
<evidence type="ECO:0000256" key="9">
    <source>
        <dbReference type="RuleBase" id="RU364090"/>
    </source>
</evidence>
<sequence>MTPELVVELAQKAIKVTLMVSLPILGIGLIVGVLVSLVQAATQIQEMTLTFVPKILSIFIGLLLLLPWIMHQLSGFTLEILKNLPGYTR</sequence>
<dbReference type="GO" id="GO:0044780">
    <property type="term" value="P:bacterial-type flagellum assembly"/>
    <property type="evidence" value="ECO:0007669"/>
    <property type="project" value="InterPro"/>
</dbReference>
<evidence type="ECO:0000256" key="4">
    <source>
        <dbReference type="ARBA" id="ARBA00022475"/>
    </source>
</evidence>
<keyword evidence="7 9" id="KW-0472">Membrane</keyword>
<evidence type="ECO:0000256" key="2">
    <source>
        <dbReference type="ARBA" id="ARBA00006156"/>
    </source>
</evidence>
<comment type="caution">
    <text evidence="10">The sequence shown here is derived from an EMBL/GenBank/DDBJ whole genome shotgun (WGS) entry which is preliminary data.</text>
</comment>
<dbReference type="NCBIfam" id="TIGR01402">
    <property type="entry name" value="fliQ"/>
    <property type="match status" value="1"/>
</dbReference>
<evidence type="ECO:0000313" key="10">
    <source>
        <dbReference type="EMBL" id="HGF33725.1"/>
    </source>
</evidence>
<comment type="subcellular location">
    <subcellularLocation>
        <location evidence="1 9">Cell membrane</location>
        <topology evidence="1">Multi-pass membrane protein</topology>
    </subcellularLocation>
    <subcellularLocation>
        <location evidence="9">Bacterial flagellum basal body</location>
    </subcellularLocation>
</comment>
<dbReference type="GO" id="GO:0005886">
    <property type="term" value="C:plasma membrane"/>
    <property type="evidence" value="ECO:0007669"/>
    <property type="project" value="UniProtKB-SubCell"/>
</dbReference>
<comment type="similarity">
    <text evidence="2 9">Belongs to the FliQ/MopD/SpaQ family.</text>
</comment>
<evidence type="ECO:0000256" key="3">
    <source>
        <dbReference type="ARBA" id="ARBA00021718"/>
    </source>
</evidence>
<keyword evidence="10" id="KW-0966">Cell projection</keyword>
<feature type="transmembrane region" description="Helical" evidence="9">
    <location>
        <begin position="51"/>
        <end position="70"/>
    </location>
</feature>
<proteinExistence type="inferred from homology"/>
<dbReference type="Pfam" id="PF01313">
    <property type="entry name" value="Bac_export_3"/>
    <property type="match status" value="1"/>
</dbReference>
<accession>A0A7C3Z1F1</accession>
<dbReference type="EMBL" id="DTMF01000129">
    <property type="protein sequence ID" value="HGF33725.1"/>
    <property type="molecule type" value="Genomic_DNA"/>
</dbReference>
<dbReference type="PIRSF" id="PIRSF004669">
    <property type="entry name" value="FliQ"/>
    <property type="match status" value="1"/>
</dbReference>
<keyword evidence="4 9" id="KW-1003">Cell membrane</keyword>
<name>A0A7C3Z1F1_9BACT</name>
<keyword evidence="5 9" id="KW-0812">Transmembrane</keyword>
<reference evidence="10" key="1">
    <citation type="journal article" date="2020" name="mSystems">
        <title>Genome- and Community-Level Interaction Insights into Carbon Utilization and Element Cycling Functions of Hydrothermarchaeota in Hydrothermal Sediment.</title>
        <authorList>
            <person name="Zhou Z."/>
            <person name="Liu Y."/>
            <person name="Xu W."/>
            <person name="Pan J."/>
            <person name="Luo Z.H."/>
            <person name="Li M."/>
        </authorList>
    </citation>
    <scope>NUCLEOTIDE SEQUENCE [LARGE SCALE GENOMIC DNA]</scope>
    <source>
        <strain evidence="10">SpSt-897</strain>
    </source>
</reference>
<evidence type="ECO:0000256" key="6">
    <source>
        <dbReference type="ARBA" id="ARBA00022989"/>
    </source>
</evidence>
<organism evidence="10">
    <name type="scientific">Desulfobacca acetoxidans</name>
    <dbReference type="NCBI Taxonomy" id="60893"/>
    <lineage>
        <taxon>Bacteria</taxon>
        <taxon>Pseudomonadati</taxon>
        <taxon>Thermodesulfobacteriota</taxon>
        <taxon>Desulfobaccia</taxon>
        <taxon>Desulfobaccales</taxon>
        <taxon>Desulfobaccaceae</taxon>
        <taxon>Desulfobacca</taxon>
    </lineage>
</organism>
<evidence type="ECO:0000256" key="8">
    <source>
        <dbReference type="ARBA" id="ARBA00023143"/>
    </source>
</evidence>
<keyword evidence="8 9" id="KW-0975">Bacterial flagellum</keyword>
<dbReference type="GO" id="GO:0009306">
    <property type="term" value="P:protein secretion"/>
    <property type="evidence" value="ECO:0007669"/>
    <property type="project" value="InterPro"/>
</dbReference>
<keyword evidence="6 9" id="KW-1133">Transmembrane helix</keyword>
<dbReference type="PANTHER" id="PTHR34040:SF2">
    <property type="entry name" value="FLAGELLAR BIOSYNTHETIC PROTEIN FLIQ"/>
    <property type="match status" value="1"/>
</dbReference>
<evidence type="ECO:0000256" key="5">
    <source>
        <dbReference type="ARBA" id="ARBA00022692"/>
    </source>
</evidence>
<feature type="transmembrane region" description="Helical" evidence="9">
    <location>
        <begin position="20"/>
        <end position="39"/>
    </location>
</feature>
<keyword evidence="10" id="KW-0969">Cilium</keyword>
<dbReference type="InterPro" id="IPR006305">
    <property type="entry name" value="FliQ"/>
</dbReference>